<dbReference type="RefSeq" id="WP_050023751.1">
    <property type="nucleotide sequence ID" value="NZ_JNFH02000010.1"/>
</dbReference>
<comment type="caution">
    <text evidence="2">The sequence shown here is derived from an EMBL/GenBank/DDBJ whole genome shotgun (WGS) entry which is preliminary data.</text>
</comment>
<feature type="region of interest" description="Disordered" evidence="1">
    <location>
        <begin position="1"/>
        <end position="35"/>
    </location>
</feature>
<keyword evidence="3" id="KW-1185">Reference proteome</keyword>
<protein>
    <submittedName>
        <fullName evidence="2">Uncharacterized protein</fullName>
    </submittedName>
</protein>
<evidence type="ECO:0000313" key="3">
    <source>
        <dbReference type="Proteomes" id="UP000053331"/>
    </source>
</evidence>
<feature type="compositionally biased region" description="Basic and acidic residues" evidence="1">
    <location>
        <begin position="1"/>
        <end position="19"/>
    </location>
</feature>
<reference evidence="2 3" key="1">
    <citation type="journal article" date="2015" name="Genome Announc.">
        <title>Draft genome sequence of a Halorubrum H3 strain isolated from the burlinskoye salt lake (Altai Krai, Russia).</title>
        <authorList>
            <person name="Rozanov A.S."/>
            <person name="Bryanskaya A.V."/>
            <person name="Malup T.K."/>
            <person name="Kotenko A.V."/>
            <person name="Peltek S.E."/>
        </authorList>
    </citation>
    <scope>NUCLEOTIDE SEQUENCE [LARGE SCALE GENOMIC DNA]</scope>
    <source>
        <strain evidence="2 3">H3</strain>
    </source>
</reference>
<dbReference type="Proteomes" id="UP000053331">
    <property type="component" value="Unassembled WGS sequence"/>
</dbReference>
<evidence type="ECO:0000256" key="1">
    <source>
        <dbReference type="SAM" id="MobiDB-lite"/>
    </source>
</evidence>
<dbReference type="EMBL" id="JNFH02000010">
    <property type="protein sequence ID" value="KKF39898.1"/>
    <property type="molecule type" value="Genomic_DNA"/>
</dbReference>
<organism evidence="2 3">
    <name type="scientific">Halorubrum saccharovorum</name>
    <dbReference type="NCBI Taxonomy" id="2248"/>
    <lineage>
        <taxon>Archaea</taxon>
        <taxon>Methanobacteriati</taxon>
        <taxon>Methanobacteriota</taxon>
        <taxon>Stenosarchaea group</taxon>
        <taxon>Halobacteria</taxon>
        <taxon>Halobacteriales</taxon>
        <taxon>Haloferacaceae</taxon>
        <taxon>Halorubrum</taxon>
    </lineage>
</organism>
<gene>
    <name evidence="2" type="ORF">FK85_24835</name>
</gene>
<accession>A0A0F8BI00</accession>
<proteinExistence type="predicted"/>
<name>A0A0F8BI00_9EURY</name>
<sequence length="213" mass="23389">MGADPRGERGREGRSDGRPAEQSCPQPQLTDGLSPVEWDSLETLVADGGKVSPAELADEHDWHPDSVRRGLRRIEGMVVREQGSVVLRSHHAAEQVVEALHAAREGVRNAVGAAVNAVQNAERKALDERTDELIAFCQANGIHIDEREANLRVRMGNLAGESWSDLVTKLKKYWTDAGRDPERLKEAVTHYRDEAGPKIRPARGAWGVGKKLG</sequence>
<dbReference type="AlphaFoldDB" id="A0A0F8BI00"/>
<evidence type="ECO:0000313" key="2">
    <source>
        <dbReference type="EMBL" id="KKF39898.1"/>
    </source>
</evidence>